<evidence type="ECO:0000313" key="2">
    <source>
        <dbReference type="Proteomes" id="UP000703893"/>
    </source>
</evidence>
<proteinExistence type="predicted"/>
<reference evidence="1 2" key="1">
    <citation type="submission" date="2019-03" db="EMBL/GenBank/DDBJ databases">
        <title>Lake Tanganyika Metagenome-Assembled Genomes (MAGs).</title>
        <authorList>
            <person name="Tran P."/>
        </authorList>
    </citation>
    <scope>NUCLEOTIDE SEQUENCE [LARGE SCALE GENOMIC DNA]</scope>
    <source>
        <strain evidence="1">K_DeepCast_65m_m2_236</strain>
    </source>
</reference>
<sequence length="222" mass="24881">MLSFASDALAAERQSVRSKPSKFELSANDWAKIAEGEIAVRHVNRGQVNEFFTAGLVKAPVDDVFWYYEDHTNTMRYQNAIRGVRVEEDRTPKRGSGGQGGYRRLSYDLQLPWPVGARKFVLDLEGQGEAGKWGDIYWSKNSGGDCNCGADIDEMMGSYVVTPYPPNRNWSLVRYWVKANMNTWIPGWLVGFVQGRTIPHVVSQARADLEKSGTASKSARNP</sequence>
<dbReference type="AlphaFoldDB" id="A0A937X581"/>
<name>A0A937X581_9BACT</name>
<organism evidence="1 2">
    <name type="scientific">Candidatus Tanganyikabacteria bacterium</name>
    <dbReference type="NCBI Taxonomy" id="2961651"/>
    <lineage>
        <taxon>Bacteria</taxon>
        <taxon>Bacillati</taxon>
        <taxon>Candidatus Sericytochromatia</taxon>
        <taxon>Candidatus Tanganyikabacteria</taxon>
    </lineage>
</organism>
<accession>A0A937X581</accession>
<dbReference type="SUPFAM" id="SSF55961">
    <property type="entry name" value="Bet v1-like"/>
    <property type="match status" value="1"/>
</dbReference>
<dbReference type="EMBL" id="VGJX01000206">
    <property type="protein sequence ID" value="MBM3274409.1"/>
    <property type="molecule type" value="Genomic_DNA"/>
</dbReference>
<evidence type="ECO:0008006" key="3">
    <source>
        <dbReference type="Google" id="ProtNLM"/>
    </source>
</evidence>
<comment type="caution">
    <text evidence="1">The sequence shown here is derived from an EMBL/GenBank/DDBJ whole genome shotgun (WGS) entry which is preliminary data.</text>
</comment>
<dbReference type="Gene3D" id="3.30.530.20">
    <property type="match status" value="1"/>
</dbReference>
<dbReference type="Proteomes" id="UP000703893">
    <property type="component" value="Unassembled WGS sequence"/>
</dbReference>
<gene>
    <name evidence="1" type="ORF">FJZ00_04610</name>
</gene>
<dbReference type="InterPro" id="IPR023393">
    <property type="entry name" value="START-like_dom_sf"/>
</dbReference>
<protein>
    <recommendedName>
        <fullName evidence="3">START domain-containing protein</fullName>
    </recommendedName>
</protein>
<evidence type="ECO:0000313" key="1">
    <source>
        <dbReference type="EMBL" id="MBM3274409.1"/>
    </source>
</evidence>